<dbReference type="Proteomes" id="UP001164250">
    <property type="component" value="Chromosome 12"/>
</dbReference>
<sequence length="203" mass="23279">MDVEYYNCCEKGSSEEKAETETSRSQGKTVSDKNKLPHEKLPKEALGLLKLLLEEVDCREDWMHGVIHVAVEHENIEFLSLIISDYPEFMSCKRGDTITSGLVFSTILKRQKDISKVLKDIRPSFKKQILNYKDDQGNNILHLAGKLSPSEQLDATCGVALQLQQELMWFETSKQSLSEYDDDDEGKSWSLIKKWKDSACWRS</sequence>
<organism evidence="1 2">
    <name type="scientific">Pistacia atlantica</name>
    <dbReference type="NCBI Taxonomy" id="434234"/>
    <lineage>
        <taxon>Eukaryota</taxon>
        <taxon>Viridiplantae</taxon>
        <taxon>Streptophyta</taxon>
        <taxon>Embryophyta</taxon>
        <taxon>Tracheophyta</taxon>
        <taxon>Spermatophyta</taxon>
        <taxon>Magnoliopsida</taxon>
        <taxon>eudicotyledons</taxon>
        <taxon>Gunneridae</taxon>
        <taxon>Pentapetalae</taxon>
        <taxon>rosids</taxon>
        <taxon>malvids</taxon>
        <taxon>Sapindales</taxon>
        <taxon>Anacardiaceae</taxon>
        <taxon>Pistacia</taxon>
    </lineage>
</organism>
<comment type="caution">
    <text evidence="1">The sequence shown here is derived from an EMBL/GenBank/DDBJ whole genome shotgun (WGS) entry which is preliminary data.</text>
</comment>
<keyword evidence="2" id="KW-1185">Reference proteome</keyword>
<evidence type="ECO:0000313" key="2">
    <source>
        <dbReference type="Proteomes" id="UP001164250"/>
    </source>
</evidence>
<proteinExistence type="predicted"/>
<name>A0ACC1A4K5_9ROSI</name>
<accession>A0ACC1A4K5</accession>
<gene>
    <name evidence="1" type="ORF">Patl1_12373</name>
</gene>
<protein>
    <submittedName>
        <fullName evidence="1">Uncharacterized protein</fullName>
    </submittedName>
</protein>
<reference evidence="2" key="1">
    <citation type="journal article" date="2023" name="G3 (Bethesda)">
        <title>Genome assembly and association tests identify interacting loci associated with vigor, precocity, and sex in interspecific pistachio rootstocks.</title>
        <authorList>
            <person name="Palmer W."/>
            <person name="Jacygrad E."/>
            <person name="Sagayaradj S."/>
            <person name="Cavanaugh K."/>
            <person name="Han R."/>
            <person name="Bertier L."/>
            <person name="Beede B."/>
            <person name="Kafkas S."/>
            <person name="Golino D."/>
            <person name="Preece J."/>
            <person name="Michelmore R."/>
        </authorList>
    </citation>
    <scope>NUCLEOTIDE SEQUENCE [LARGE SCALE GENOMIC DNA]</scope>
</reference>
<dbReference type="EMBL" id="CM047908">
    <property type="protein sequence ID" value="KAJ0082239.1"/>
    <property type="molecule type" value="Genomic_DNA"/>
</dbReference>
<evidence type="ECO:0000313" key="1">
    <source>
        <dbReference type="EMBL" id="KAJ0082239.1"/>
    </source>
</evidence>